<reference evidence="10 11" key="1">
    <citation type="submission" date="2024-01" db="EMBL/GenBank/DDBJ databases">
        <title>The complete chloroplast genome sequence of Lithospermum erythrorhizon: insights into the phylogenetic relationship among Boraginaceae species and the maternal lineages of purple gromwells.</title>
        <authorList>
            <person name="Okada T."/>
            <person name="Watanabe K."/>
        </authorList>
    </citation>
    <scope>NUCLEOTIDE SEQUENCE [LARGE SCALE GENOMIC DNA]</scope>
</reference>
<evidence type="ECO:0000256" key="1">
    <source>
        <dbReference type="ARBA" id="ARBA00012513"/>
    </source>
</evidence>
<dbReference type="SUPFAM" id="SSF56112">
    <property type="entry name" value="Protein kinase-like (PK-like)"/>
    <property type="match status" value="1"/>
</dbReference>
<evidence type="ECO:0000256" key="4">
    <source>
        <dbReference type="ARBA" id="ARBA00022741"/>
    </source>
</evidence>
<evidence type="ECO:0000256" key="5">
    <source>
        <dbReference type="ARBA" id="ARBA00022777"/>
    </source>
</evidence>
<dbReference type="EC" id="2.7.11.1" evidence="1"/>
<organism evidence="10 11">
    <name type="scientific">Lithospermum erythrorhizon</name>
    <name type="common">Purple gromwell</name>
    <name type="synonym">Lithospermum officinale var. erythrorhizon</name>
    <dbReference type="NCBI Taxonomy" id="34254"/>
    <lineage>
        <taxon>Eukaryota</taxon>
        <taxon>Viridiplantae</taxon>
        <taxon>Streptophyta</taxon>
        <taxon>Embryophyta</taxon>
        <taxon>Tracheophyta</taxon>
        <taxon>Spermatophyta</taxon>
        <taxon>Magnoliopsida</taxon>
        <taxon>eudicotyledons</taxon>
        <taxon>Gunneridae</taxon>
        <taxon>Pentapetalae</taxon>
        <taxon>asterids</taxon>
        <taxon>lamiids</taxon>
        <taxon>Boraginales</taxon>
        <taxon>Boraginaceae</taxon>
        <taxon>Boraginoideae</taxon>
        <taxon>Lithospermeae</taxon>
        <taxon>Lithospermum</taxon>
    </lineage>
</organism>
<comment type="caution">
    <text evidence="10">The sequence shown here is derived from an EMBL/GenBank/DDBJ whole genome shotgun (WGS) entry which is preliminary data.</text>
</comment>
<keyword evidence="6" id="KW-0067">ATP-binding</keyword>
<dbReference type="Gene3D" id="3.30.200.20">
    <property type="entry name" value="Phosphorylase Kinase, domain 1"/>
    <property type="match status" value="1"/>
</dbReference>
<dbReference type="EMBL" id="BAABME010029779">
    <property type="protein sequence ID" value="GAA0184121.1"/>
    <property type="molecule type" value="Genomic_DNA"/>
</dbReference>
<dbReference type="InterPro" id="IPR000719">
    <property type="entry name" value="Prot_kinase_dom"/>
</dbReference>
<keyword evidence="5 10" id="KW-0418">Kinase</keyword>
<dbReference type="InterPro" id="IPR011009">
    <property type="entry name" value="Kinase-like_dom_sf"/>
</dbReference>
<dbReference type="FunFam" id="3.30.200.20:FF:000075">
    <property type="entry name" value="Probable serine/threonine-protein kinase WNK1"/>
    <property type="match status" value="1"/>
</dbReference>
<keyword evidence="2 10" id="KW-0723">Serine/threonine-protein kinase</keyword>
<comment type="catalytic activity">
    <reaction evidence="8">
        <text>L-seryl-[protein] + ATP = O-phospho-L-seryl-[protein] + ADP + H(+)</text>
        <dbReference type="Rhea" id="RHEA:17989"/>
        <dbReference type="Rhea" id="RHEA-COMP:9863"/>
        <dbReference type="Rhea" id="RHEA-COMP:11604"/>
        <dbReference type="ChEBI" id="CHEBI:15378"/>
        <dbReference type="ChEBI" id="CHEBI:29999"/>
        <dbReference type="ChEBI" id="CHEBI:30616"/>
        <dbReference type="ChEBI" id="CHEBI:83421"/>
        <dbReference type="ChEBI" id="CHEBI:456216"/>
        <dbReference type="EC" id="2.7.11.1"/>
    </reaction>
</comment>
<accession>A0AAV3RWV4</accession>
<evidence type="ECO:0000259" key="9">
    <source>
        <dbReference type="PROSITE" id="PS50011"/>
    </source>
</evidence>
<dbReference type="PROSITE" id="PS50011">
    <property type="entry name" value="PROTEIN_KINASE_DOM"/>
    <property type="match status" value="1"/>
</dbReference>
<evidence type="ECO:0000256" key="3">
    <source>
        <dbReference type="ARBA" id="ARBA00022679"/>
    </source>
</evidence>
<dbReference type="AlphaFoldDB" id="A0AAV3RWV4"/>
<feature type="domain" description="Protein kinase" evidence="9">
    <location>
        <begin position="27"/>
        <end position="150"/>
    </location>
</feature>
<proteinExistence type="predicted"/>
<name>A0AAV3RWV4_LITER</name>
<dbReference type="PANTHER" id="PTHR13902">
    <property type="entry name" value="SERINE/THREONINE-PROTEIN KINASE WNK WITH NO LYSINE -RELATED"/>
    <property type="match status" value="1"/>
</dbReference>
<dbReference type="InterPro" id="IPR050588">
    <property type="entry name" value="WNK_Ser-Thr_kinase"/>
</dbReference>
<evidence type="ECO:0000256" key="8">
    <source>
        <dbReference type="ARBA" id="ARBA00048679"/>
    </source>
</evidence>
<evidence type="ECO:0000256" key="7">
    <source>
        <dbReference type="ARBA" id="ARBA00047899"/>
    </source>
</evidence>
<keyword evidence="3" id="KW-0808">Transferase</keyword>
<protein>
    <recommendedName>
        <fullName evidence="1">non-specific serine/threonine protein kinase</fullName>
        <ecNumber evidence="1">2.7.11.1</ecNumber>
    </recommendedName>
</protein>
<dbReference type="Proteomes" id="UP001454036">
    <property type="component" value="Unassembled WGS sequence"/>
</dbReference>
<dbReference type="Pfam" id="PF00069">
    <property type="entry name" value="Pkinase"/>
    <property type="match status" value="1"/>
</dbReference>
<evidence type="ECO:0000256" key="6">
    <source>
        <dbReference type="ARBA" id="ARBA00022840"/>
    </source>
</evidence>
<comment type="catalytic activity">
    <reaction evidence="7">
        <text>L-threonyl-[protein] + ATP = O-phospho-L-threonyl-[protein] + ADP + H(+)</text>
        <dbReference type="Rhea" id="RHEA:46608"/>
        <dbReference type="Rhea" id="RHEA-COMP:11060"/>
        <dbReference type="Rhea" id="RHEA-COMP:11605"/>
        <dbReference type="ChEBI" id="CHEBI:15378"/>
        <dbReference type="ChEBI" id="CHEBI:30013"/>
        <dbReference type="ChEBI" id="CHEBI:30616"/>
        <dbReference type="ChEBI" id="CHEBI:61977"/>
        <dbReference type="ChEBI" id="CHEBI:456216"/>
        <dbReference type="EC" id="2.7.11.1"/>
    </reaction>
</comment>
<evidence type="ECO:0000313" key="10">
    <source>
        <dbReference type="EMBL" id="GAA0184121.1"/>
    </source>
</evidence>
<evidence type="ECO:0000256" key="2">
    <source>
        <dbReference type="ARBA" id="ARBA00022527"/>
    </source>
</evidence>
<dbReference type="GO" id="GO:0004674">
    <property type="term" value="F:protein serine/threonine kinase activity"/>
    <property type="evidence" value="ECO:0007669"/>
    <property type="project" value="UniProtKB-KW"/>
</dbReference>
<keyword evidence="4" id="KW-0547">Nucleotide-binding</keyword>
<keyword evidence="11" id="KW-1185">Reference proteome</keyword>
<sequence length="150" mass="17509">MSTMEADNSDDMDREVFEEVDPSGRFGRYGELLGSGAFKKVYRGFYQQEGIEVAWNKVKLCKFIDNQKMIDRLFSEVELLRSLKHGSIMSLFDVWRDEEKNSLNFITEVCVSGDLRAYRKMHKKVSLKAVKKWCKHILKGLSYMHILKVS</sequence>
<gene>
    <name evidence="10" type="ORF">LIER_42519</name>
</gene>
<dbReference type="GO" id="GO:0005524">
    <property type="term" value="F:ATP binding"/>
    <property type="evidence" value="ECO:0007669"/>
    <property type="project" value="UniProtKB-KW"/>
</dbReference>
<evidence type="ECO:0000313" key="11">
    <source>
        <dbReference type="Proteomes" id="UP001454036"/>
    </source>
</evidence>